<evidence type="ECO:0000256" key="1">
    <source>
        <dbReference type="SAM" id="MobiDB-lite"/>
    </source>
</evidence>
<comment type="caution">
    <text evidence="2">The sequence shown here is derived from an EMBL/GenBank/DDBJ whole genome shotgun (WGS) entry which is preliminary data.</text>
</comment>
<feature type="non-terminal residue" evidence="2">
    <location>
        <position position="1"/>
    </location>
</feature>
<proteinExistence type="predicted"/>
<feature type="region of interest" description="Disordered" evidence="1">
    <location>
        <begin position="58"/>
        <end position="159"/>
    </location>
</feature>
<dbReference type="OrthoDB" id="9906533at2759"/>
<accession>A0A7J5XK80</accession>
<dbReference type="AlphaFoldDB" id="A0A7J5XK80"/>
<feature type="region of interest" description="Disordered" evidence="1">
    <location>
        <begin position="1"/>
        <end position="38"/>
    </location>
</feature>
<evidence type="ECO:0000313" key="3">
    <source>
        <dbReference type="Proteomes" id="UP000518266"/>
    </source>
</evidence>
<evidence type="ECO:0000313" key="2">
    <source>
        <dbReference type="EMBL" id="KAF3837380.1"/>
    </source>
</evidence>
<organism evidence="2 3">
    <name type="scientific">Dissostichus mawsoni</name>
    <name type="common">Antarctic cod</name>
    <dbReference type="NCBI Taxonomy" id="36200"/>
    <lineage>
        <taxon>Eukaryota</taxon>
        <taxon>Metazoa</taxon>
        <taxon>Chordata</taxon>
        <taxon>Craniata</taxon>
        <taxon>Vertebrata</taxon>
        <taxon>Euteleostomi</taxon>
        <taxon>Actinopterygii</taxon>
        <taxon>Neopterygii</taxon>
        <taxon>Teleostei</taxon>
        <taxon>Neoteleostei</taxon>
        <taxon>Acanthomorphata</taxon>
        <taxon>Eupercaria</taxon>
        <taxon>Perciformes</taxon>
        <taxon>Notothenioidei</taxon>
        <taxon>Nototheniidae</taxon>
        <taxon>Dissostichus</taxon>
    </lineage>
</organism>
<gene>
    <name evidence="2" type="ORF">F7725_004844</name>
</gene>
<protein>
    <submittedName>
        <fullName evidence="2">Uncharacterized protein</fullName>
    </submittedName>
</protein>
<keyword evidence="3" id="KW-1185">Reference proteome</keyword>
<dbReference type="EMBL" id="JAAKFY010000023">
    <property type="protein sequence ID" value="KAF3837380.1"/>
    <property type="molecule type" value="Genomic_DNA"/>
</dbReference>
<sequence>SVTDPSPSPSPSPCGSDRPRRVGAATPPPSRGLPLSSGYLLPAMTHWIMVCCDKTSEGQEVKGEEGNSTVSTSSSTRPPPPPLQETLTPSSPAPWARTMDHSGLLCSNTPSASWNGPKGSTFSPGAWNEPYNYTMNKGPAVPPKQHSIIGSSGEGRRTG</sequence>
<name>A0A7J5XK80_DISMA</name>
<feature type="compositionally biased region" description="Pro residues" evidence="1">
    <location>
        <begin position="1"/>
        <end position="12"/>
    </location>
</feature>
<reference evidence="2 3" key="1">
    <citation type="submission" date="2020-03" db="EMBL/GenBank/DDBJ databases">
        <title>Dissostichus mawsoni Genome sequencing and assembly.</title>
        <authorList>
            <person name="Park H."/>
        </authorList>
    </citation>
    <scope>NUCLEOTIDE SEQUENCE [LARGE SCALE GENOMIC DNA]</scope>
    <source>
        <strain evidence="2">DM0001</strain>
        <tissue evidence="2">Muscle</tissue>
    </source>
</reference>
<feature type="compositionally biased region" description="Polar residues" evidence="1">
    <location>
        <begin position="105"/>
        <end position="123"/>
    </location>
</feature>
<dbReference type="Proteomes" id="UP000518266">
    <property type="component" value="Unassembled WGS sequence"/>
</dbReference>